<dbReference type="Proteomes" id="UP001066276">
    <property type="component" value="Chromosome 7"/>
</dbReference>
<reference evidence="2" key="1">
    <citation type="journal article" date="2022" name="bioRxiv">
        <title>Sequencing and chromosome-scale assembly of the giantPleurodeles waltlgenome.</title>
        <authorList>
            <person name="Brown T."/>
            <person name="Elewa A."/>
            <person name="Iarovenko S."/>
            <person name="Subramanian E."/>
            <person name="Araus A.J."/>
            <person name="Petzold A."/>
            <person name="Susuki M."/>
            <person name="Suzuki K.-i.T."/>
            <person name="Hayashi T."/>
            <person name="Toyoda A."/>
            <person name="Oliveira C."/>
            <person name="Osipova E."/>
            <person name="Leigh N.D."/>
            <person name="Simon A."/>
            <person name="Yun M.H."/>
        </authorList>
    </citation>
    <scope>NUCLEOTIDE SEQUENCE</scope>
    <source>
        <strain evidence="2">20211129_DDA</strain>
        <tissue evidence="2">Liver</tissue>
    </source>
</reference>
<gene>
    <name evidence="2" type="ORF">NDU88_006799</name>
</gene>
<comment type="caution">
    <text evidence="2">The sequence shown here is derived from an EMBL/GenBank/DDBJ whole genome shotgun (WGS) entry which is preliminary data.</text>
</comment>
<dbReference type="AlphaFoldDB" id="A0AAV7PSB0"/>
<sequence length="309" mass="32331">MQLARAFPGARLGPSQGSSAPFVPPTPRSDHPDRPQQDPAPPPPGPAAEVRRPARPAFATPLRREGGLGSPVRPGPVPGHLAACRAWLSVVSHGCPRSPPRAPTSAAGHPRGAVEGHPLASDPWGKKITKGCALAAAPPPSPAAQWTVVVVVPARTPRCFGIRLRPQIRPFVSVRGCPPASLCCRAGGEGRRTQARGRPPPPRAARHGSLPPPALRRRVQGRGASHDPSQVGGATRCPVREIPGPQERPGRQEAAPGRRLPEPAHARSRQGLACLLRWLGRPGPSGRWDGRPDGPPAGRPDGRPAGPPD</sequence>
<proteinExistence type="predicted"/>
<dbReference type="EMBL" id="JANPWB010000011">
    <property type="protein sequence ID" value="KAJ1128420.1"/>
    <property type="molecule type" value="Genomic_DNA"/>
</dbReference>
<protein>
    <recommendedName>
        <fullName evidence="4">Basic proline-rich protein-like</fullName>
    </recommendedName>
</protein>
<feature type="region of interest" description="Disordered" evidence="1">
    <location>
        <begin position="95"/>
        <end position="122"/>
    </location>
</feature>
<name>A0AAV7PSB0_PLEWA</name>
<evidence type="ECO:0000313" key="3">
    <source>
        <dbReference type="Proteomes" id="UP001066276"/>
    </source>
</evidence>
<accession>A0AAV7PSB0</accession>
<evidence type="ECO:0000256" key="1">
    <source>
        <dbReference type="SAM" id="MobiDB-lite"/>
    </source>
</evidence>
<evidence type="ECO:0000313" key="2">
    <source>
        <dbReference type="EMBL" id="KAJ1128420.1"/>
    </source>
</evidence>
<feature type="region of interest" description="Disordered" evidence="1">
    <location>
        <begin position="185"/>
        <end position="309"/>
    </location>
</feature>
<keyword evidence="3" id="KW-1185">Reference proteome</keyword>
<organism evidence="2 3">
    <name type="scientific">Pleurodeles waltl</name>
    <name type="common">Iberian ribbed newt</name>
    <dbReference type="NCBI Taxonomy" id="8319"/>
    <lineage>
        <taxon>Eukaryota</taxon>
        <taxon>Metazoa</taxon>
        <taxon>Chordata</taxon>
        <taxon>Craniata</taxon>
        <taxon>Vertebrata</taxon>
        <taxon>Euteleostomi</taxon>
        <taxon>Amphibia</taxon>
        <taxon>Batrachia</taxon>
        <taxon>Caudata</taxon>
        <taxon>Salamandroidea</taxon>
        <taxon>Salamandridae</taxon>
        <taxon>Pleurodelinae</taxon>
        <taxon>Pleurodeles</taxon>
    </lineage>
</organism>
<feature type="region of interest" description="Disordered" evidence="1">
    <location>
        <begin position="1"/>
        <end position="74"/>
    </location>
</feature>
<evidence type="ECO:0008006" key="4">
    <source>
        <dbReference type="Google" id="ProtNLM"/>
    </source>
</evidence>